<dbReference type="EMBL" id="BMAT01004923">
    <property type="protein sequence ID" value="GFR83605.1"/>
    <property type="molecule type" value="Genomic_DNA"/>
</dbReference>
<dbReference type="Proteomes" id="UP000762676">
    <property type="component" value="Unassembled WGS sequence"/>
</dbReference>
<name>A0AAV4GEY9_9GAST</name>
<dbReference type="AlphaFoldDB" id="A0AAV4GEY9"/>
<evidence type="ECO:0000313" key="2">
    <source>
        <dbReference type="Proteomes" id="UP000762676"/>
    </source>
</evidence>
<protein>
    <submittedName>
        <fullName evidence="1">Uncharacterized protein</fullName>
    </submittedName>
</protein>
<accession>A0AAV4GEY9</accession>
<evidence type="ECO:0000313" key="1">
    <source>
        <dbReference type="EMBL" id="GFR83605.1"/>
    </source>
</evidence>
<proteinExistence type="predicted"/>
<organism evidence="1 2">
    <name type="scientific">Elysia marginata</name>
    <dbReference type="NCBI Taxonomy" id="1093978"/>
    <lineage>
        <taxon>Eukaryota</taxon>
        <taxon>Metazoa</taxon>
        <taxon>Spiralia</taxon>
        <taxon>Lophotrochozoa</taxon>
        <taxon>Mollusca</taxon>
        <taxon>Gastropoda</taxon>
        <taxon>Heterobranchia</taxon>
        <taxon>Euthyneura</taxon>
        <taxon>Panpulmonata</taxon>
        <taxon>Sacoglossa</taxon>
        <taxon>Placobranchoidea</taxon>
        <taxon>Plakobranchidae</taxon>
        <taxon>Elysia</taxon>
    </lineage>
</organism>
<sequence>MAALATQSAVSASDPCLPPLGVLSSSGEAADGEMTDRPGFYDAASIDVAGTTYSASLDQLLVAHPSFMTYSLRYLLPSAAVAATRNEFWENNGGTEWLGHVALTSPHCGRTH</sequence>
<reference evidence="1 2" key="1">
    <citation type="journal article" date="2021" name="Elife">
        <title>Chloroplast acquisition without the gene transfer in kleptoplastic sea slugs, Plakobranchus ocellatus.</title>
        <authorList>
            <person name="Maeda T."/>
            <person name="Takahashi S."/>
            <person name="Yoshida T."/>
            <person name="Shimamura S."/>
            <person name="Takaki Y."/>
            <person name="Nagai Y."/>
            <person name="Toyoda A."/>
            <person name="Suzuki Y."/>
            <person name="Arimoto A."/>
            <person name="Ishii H."/>
            <person name="Satoh N."/>
            <person name="Nishiyama T."/>
            <person name="Hasebe M."/>
            <person name="Maruyama T."/>
            <person name="Minagawa J."/>
            <person name="Obokata J."/>
            <person name="Shigenobu S."/>
        </authorList>
    </citation>
    <scope>NUCLEOTIDE SEQUENCE [LARGE SCALE GENOMIC DNA]</scope>
</reference>
<keyword evidence="2" id="KW-1185">Reference proteome</keyword>
<comment type="caution">
    <text evidence="1">The sequence shown here is derived from an EMBL/GenBank/DDBJ whole genome shotgun (WGS) entry which is preliminary data.</text>
</comment>
<gene>
    <name evidence="1" type="ORF">ElyMa_002396000</name>
</gene>